<accession>A0A5E4Q4F9</accession>
<keyword evidence="1" id="KW-1133">Transmembrane helix</keyword>
<feature type="transmembrane region" description="Helical" evidence="1">
    <location>
        <begin position="115"/>
        <end position="134"/>
    </location>
</feature>
<dbReference type="EMBL" id="FZQP02001548">
    <property type="protein sequence ID" value="VVC93159.1"/>
    <property type="molecule type" value="Genomic_DNA"/>
</dbReference>
<proteinExistence type="predicted"/>
<gene>
    <name evidence="2" type="ORF">LSINAPIS_LOCUS5408</name>
</gene>
<organism evidence="2 3">
    <name type="scientific">Leptidea sinapis</name>
    <dbReference type="NCBI Taxonomy" id="189913"/>
    <lineage>
        <taxon>Eukaryota</taxon>
        <taxon>Metazoa</taxon>
        <taxon>Ecdysozoa</taxon>
        <taxon>Arthropoda</taxon>
        <taxon>Hexapoda</taxon>
        <taxon>Insecta</taxon>
        <taxon>Pterygota</taxon>
        <taxon>Neoptera</taxon>
        <taxon>Endopterygota</taxon>
        <taxon>Lepidoptera</taxon>
        <taxon>Glossata</taxon>
        <taxon>Ditrysia</taxon>
        <taxon>Papilionoidea</taxon>
        <taxon>Pieridae</taxon>
        <taxon>Dismorphiinae</taxon>
        <taxon>Leptidea</taxon>
    </lineage>
</organism>
<dbReference type="AlphaFoldDB" id="A0A5E4Q4F9"/>
<name>A0A5E4Q4F9_9NEOP</name>
<evidence type="ECO:0000256" key="1">
    <source>
        <dbReference type="SAM" id="Phobius"/>
    </source>
</evidence>
<sequence length="185" mass="20463">MLNYDYYYYEEQKPPLEQPWTCVLHLLQRPELYRCCRQPGLKTGEGPLHHAPHCVTNGLGRRGPPAVEQILAAPGTLTALLTDSRCGAELRPRRVHPPHWTTPRRILKGSHKGPYYVNLMATLLIIATAVKVMLRVGASGEGPFTSGTQTFSLDKRKKQVTLCETVSATTAPEGRKLGVAAPKIL</sequence>
<reference evidence="2 3" key="1">
    <citation type="submission" date="2017-07" db="EMBL/GenBank/DDBJ databases">
        <authorList>
            <person name="Talla V."/>
            <person name="Backstrom N."/>
        </authorList>
    </citation>
    <scope>NUCLEOTIDE SEQUENCE [LARGE SCALE GENOMIC DNA]</scope>
</reference>
<evidence type="ECO:0000313" key="2">
    <source>
        <dbReference type="EMBL" id="VVC93159.1"/>
    </source>
</evidence>
<keyword evidence="1" id="KW-0472">Membrane</keyword>
<keyword evidence="3" id="KW-1185">Reference proteome</keyword>
<protein>
    <submittedName>
        <fullName evidence="2">Uncharacterized protein</fullName>
    </submittedName>
</protein>
<keyword evidence="1" id="KW-0812">Transmembrane</keyword>
<evidence type="ECO:0000313" key="3">
    <source>
        <dbReference type="Proteomes" id="UP000324832"/>
    </source>
</evidence>
<dbReference type="Proteomes" id="UP000324832">
    <property type="component" value="Unassembled WGS sequence"/>
</dbReference>